<keyword evidence="7" id="KW-0378">Hydrolase</keyword>
<dbReference type="GO" id="GO:0016020">
    <property type="term" value="C:membrane"/>
    <property type="evidence" value="ECO:0007669"/>
    <property type="project" value="UniProtKB-SubCell"/>
</dbReference>
<feature type="transmembrane region" description="Helical" evidence="12">
    <location>
        <begin position="206"/>
        <end position="228"/>
    </location>
</feature>
<name>A0A974XNM0_9GAMM</name>
<evidence type="ECO:0000256" key="5">
    <source>
        <dbReference type="ARBA" id="ARBA00022692"/>
    </source>
</evidence>
<dbReference type="AlphaFoldDB" id="A0A974XNM0"/>
<evidence type="ECO:0000256" key="4">
    <source>
        <dbReference type="ARBA" id="ARBA00022670"/>
    </source>
</evidence>
<keyword evidence="8" id="KW-0862">Zinc</keyword>
<feature type="transmembrane region" description="Helical" evidence="12">
    <location>
        <begin position="177"/>
        <end position="194"/>
    </location>
</feature>
<evidence type="ECO:0000256" key="10">
    <source>
        <dbReference type="ARBA" id="ARBA00023049"/>
    </source>
</evidence>
<keyword evidence="5 12" id="KW-0812">Transmembrane</keyword>
<dbReference type="PANTHER" id="PTHR39188">
    <property type="entry name" value="MEMBRANE-ASSOCIATED ZINC METALLOPROTEASE M50B"/>
    <property type="match status" value="1"/>
</dbReference>
<evidence type="ECO:0000256" key="8">
    <source>
        <dbReference type="ARBA" id="ARBA00022833"/>
    </source>
</evidence>
<evidence type="ECO:0000256" key="9">
    <source>
        <dbReference type="ARBA" id="ARBA00022989"/>
    </source>
</evidence>
<evidence type="ECO:0000256" key="7">
    <source>
        <dbReference type="ARBA" id="ARBA00022801"/>
    </source>
</evidence>
<sequence length="368" mass="40852">MDNALELLNIDCLGKPLRLEASLAGWQQLFWNNHLVSEKSASADNQGLKVHEFQLQSASAELPLQIRLETDLIWQPFSLDYRLLIDDEVVSQGKRNARDLERQQPSTVRPQERKLSLAGLGSLLFKLLKSAKVIKVALAGASLAAYSWLFSFQFALALILCLVVHEYGHVRAMKYFGMKTKGFYLIPFMGGVALTDDKINTRWQDVVIAIMGPVFGLLMSLACLLVWWLTDNPLFAGLAAFNALLNLFNLLPILPLDGGHVVKSISFSMNSITGLLICVGGAIFGVYISYKLGLSLLGFLLLIGCAEIMLEWRSRHQSHLLPLDRYGQIFSAVWYLLTLGAFVAIIWFFAGTGDGNHILGLPLKILQS</sequence>
<accession>A0A974XNM0</accession>
<keyword evidence="4 14" id="KW-0645">Protease</keyword>
<evidence type="ECO:0000256" key="6">
    <source>
        <dbReference type="ARBA" id="ARBA00022723"/>
    </source>
</evidence>
<feature type="transmembrane region" description="Helical" evidence="12">
    <location>
        <begin position="332"/>
        <end position="350"/>
    </location>
</feature>
<evidence type="ECO:0000313" key="15">
    <source>
        <dbReference type="Proteomes" id="UP000663281"/>
    </source>
</evidence>
<evidence type="ECO:0000256" key="2">
    <source>
        <dbReference type="ARBA" id="ARBA00004141"/>
    </source>
</evidence>
<keyword evidence="6" id="KW-0479">Metal-binding</keyword>
<protein>
    <submittedName>
        <fullName evidence="14">Site-2 protease family protein</fullName>
    </submittedName>
</protein>
<comment type="subcellular location">
    <subcellularLocation>
        <location evidence="2">Membrane</location>
        <topology evidence="2">Multi-pass membrane protein</topology>
    </subcellularLocation>
</comment>
<dbReference type="GO" id="GO:0006508">
    <property type="term" value="P:proteolysis"/>
    <property type="evidence" value="ECO:0007669"/>
    <property type="project" value="UniProtKB-KW"/>
</dbReference>
<feature type="transmembrane region" description="Helical" evidence="12">
    <location>
        <begin position="234"/>
        <end position="255"/>
    </location>
</feature>
<feature type="transmembrane region" description="Helical" evidence="12">
    <location>
        <begin position="294"/>
        <end position="312"/>
    </location>
</feature>
<evidence type="ECO:0000256" key="11">
    <source>
        <dbReference type="ARBA" id="ARBA00023136"/>
    </source>
</evidence>
<keyword evidence="11 12" id="KW-0472">Membrane</keyword>
<evidence type="ECO:0000313" key="14">
    <source>
        <dbReference type="EMBL" id="QSX31745.1"/>
    </source>
</evidence>
<evidence type="ECO:0000256" key="12">
    <source>
        <dbReference type="SAM" id="Phobius"/>
    </source>
</evidence>
<dbReference type="InterPro" id="IPR008915">
    <property type="entry name" value="Peptidase_M50"/>
</dbReference>
<comment type="cofactor">
    <cofactor evidence="1">
        <name>Zn(2+)</name>
        <dbReference type="ChEBI" id="CHEBI:29105"/>
    </cofactor>
</comment>
<dbReference type="GO" id="GO:0008237">
    <property type="term" value="F:metallopeptidase activity"/>
    <property type="evidence" value="ECO:0007669"/>
    <property type="project" value="UniProtKB-KW"/>
</dbReference>
<dbReference type="EMBL" id="CP071504">
    <property type="protein sequence ID" value="QSX31745.1"/>
    <property type="molecule type" value="Genomic_DNA"/>
</dbReference>
<organism evidence="14 15">
    <name type="scientific">Shewanella cyperi</name>
    <dbReference type="NCBI Taxonomy" id="2814292"/>
    <lineage>
        <taxon>Bacteria</taxon>
        <taxon>Pseudomonadati</taxon>
        <taxon>Pseudomonadota</taxon>
        <taxon>Gammaproteobacteria</taxon>
        <taxon>Alteromonadales</taxon>
        <taxon>Shewanellaceae</taxon>
        <taxon>Shewanella</taxon>
    </lineage>
</organism>
<dbReference type="KEGG" id="scyp:JYB88_02360"/>
<feature type="transmembrane region" description="Helical" evidence="12">
    <location>
        <begin position="267"/>
        <end position="288"/>
    </location>
</feature>
<evidence type="ECO:0000259" key="13">
    <source>
        <dbReference type="Pfam" id="PF02163"/>
    </source>
</evidence>
<evidence type="ECO:0000256" key="3">
    <source>
        <dbReference type="ARBA" id="ARBA00007931"/>
    </source>
</evidence>
<proteinExistence type="inferred from homology"/>
<dbReference type="RefSeq" id="WP_207326202.1">
    <property type="nucleotide sequence ID" value="NZ_CP071504.1"/>
</dbReference>
<dbReference type="GO" id="GO:0046872">
    <property type="term" value="F:metal ion binding"/>
    <property type="evidence" value="ECO:0007669"/>
    <property type="project" value="UniProtKB-KW"/>
</dbReference>
<gene>
    <name evidence="14" type="ORF">JYB88_02360</name>
</gene>
<reference evidence="14 15" key="1">
    <citation type="submission" date="2021-03" db="EMBL/GenBank/DDBJ databases">
        <title>Novel species identification of genus Shewanella.</title>
        <authorList>
            <person name="Liu G."/>
            <person name="Zhang Q."/>
        </authorList>
    </citation>
    <scope>NUCLEOTIDE SEQUENCE [LARGE SCALE GENOMIC DNA]</scope>
    <source>
        <strain evidence="14 15">FJAT-53726</strain>
    </source>
</reference>
<evidence type="ECO:0000256" key="1">
    <source>
        <dbReference type="ARBA" id="ARBA00001947"/>
    </source>
</evidence>
<feature type="domain" description="Peptidase M50" evidence="13">
    <location>
        <begin position="235"/>
        <end position="267"/>
    </location>
</feature>
<dbReference type="CDD" id="cd06160">
    <property type="entry name" value="S2P-M50_like_2"/>
    <property type="match status" value="1"/>
</dbReference>
<keyword evidence="10" id="KW-0482">Metalloprotease</keyword>
<dbReference type="Pfam" id="PF02163">
    <property type="entry name" value="Peptidase_M50"/>
    <property type="match status" value="2"/>
</dbReference>
<keyword evidence="15" id="KW-1185">Reference proteome</keyword>
<dbReference type="PANTHER" id="PTHR39188:SF3">
    <property type="entry name" value="STAGE IV SPORULATION PROTEIN FB"/>
    <property type="match status" value="1"/>
</dbReference>
<feature type="transmembrane region" description="Helical" evidence="12">
    <location>
        <begin position="136"/>
        <end position="165"/>
    </location>
</feature>
<comment type="similarity">
    <text evidence="3">Belongs to the peptidase M50B family.</text>
</comment>
<feature type="domain" description="Peptidase M50" evidence="13">
    <location>
        <begin position="154"/>
        <end position="227"/>
    </location>
</feature>
<keyword evidence="9 12" id="KW-1133">Transmembrane helix</keyword>
<dbReference type="Proteomes" id="UP000663281">
    <property type="component" value="Chromosome"/>
</dbReference>